<keyword evidence="3" id="KW-0812">Transmembrane</keyword>
<sequence length="187" mass="18934">MEVVLVLSLVLAVTPWSVHPARPVSGTRSPARRSRGRPARTAAVEGVLLLDLLDAAVASGASVPRALNAVGRAAGGEAGDALVAAGTALMLGASWQAAWAGAPEGALDVRDCLEDAWLTGSAPGPSLRVRAATVRRERRRRARTAGAALGVHLVLPLGLCFLPAFALLGLAPLVLGLGSGLLVGLLP</sequence>
<keyword evidence="4" id="KW-1133">Transmembrane helix</keyword>
<evidence type="ECO:0000256" key="5">
    <source>
        <dbReference type="ARBA" id="ARBA00023136"/>
    </source>
</evidence>
<dbReference type="GO" id="GO:0005886">
    <property type="term" value="C:plasma membrane"/>
    <property type="evidence" value="ECO:0007669"/>
    <property type="project" value="UniProtKB-SubCell"/>
</dbReference>
<protein>
    <recommendedName>
        <fullName evidence="6">Type II secretion system protein GspF domain-containing protein</fullName>
    </recommendedName>
</protein>
<evidence type="ECO:0000256" key="4">
    <source>
        <dbReference type="ARBA" id="ARBA00022989"/>
    </source>
</evidence>
<accession>A0A4Y3KJD8</accession>
<proteinExistence type="predicted"/>
<dbReference type="EMBL" id="BJLQ01000007">
    <property type="protein sequence ID" value="GEA83746.1"/>
    <property type="molecule type" value="Genomic_DNA"/>
</dbReference>
<evidence type="ECO:0000259" key="6">
    <source>
        <dbReference type="Pfam" id="PF00482"/>
    </source>
</evidence>
<gene>
    <name evidence="7" type="ORF">CGE01nite_09970</name>
</gene>
<dbReference type="Proteomes" id="UP000320461">
    <property type="component" value="Unassembled WGS sequence"/>
</dbReference>
<evidence type="ECO:0000313" key="8">
    <source>
        <dbReference type="Proteomes" id="UP000320461"/>
    </source>
</evidence>
<comment type="subcellular location">
    <subcellularLocation>
        <location evidence="1">Cell membrane</location>
        <topology evidence="1">Multi-pass membrane protein</topology>
    </subcellularLocation>
</comment>
<feature type="domain" description="Type II secretion system protein GspF" evidence="6">
    <location>
        <begin position="51"/>
        <end position="169"/>
    </location>
</feature>
<organism evidence="7 8">
    <name type="scientific">Cellulomonas gelida</name>
    <dbReference type="NCBI Taxonomy" id="1712"/>
    <lineage>
        <taxon>Bacteria</taxon>
        <taxon>Bacillati</taxon>
        <taxon>Actinomycetota</taxon>
        <taxon>Actinomycetes</taxon>
        <taxon>Micrococcales</taxon>
        <taxon>Cellulomonadaceae</taxon>
        <taxon>Cellulomonas</taxon>
    </lineage>
</organism>
<dbReference type="AlphaFoldDB" id="A0A4Y3KJD8"/>
<evidence type="ECO:0000313" key="7">
    <source>
        <dbReference type="EMBL" id="GEA83746.1"/>
    </source>
</evidence>
<evidence type="ECO:0000256" key="3">
    <source>
        <dbReference type="ARBA" id="ARBA00022692"/>
    </source>
</evidence>
<dbReference type="InterPro" id="IPR018076">
    <property type="entry name" value="T2SS_GspF_dom"/>
</dbReference>
<keyword evidence="8" id="KW-1185">Reference proteome</keyword>
<evidence type="ECO:0000256" key="1">
    <source>
        <dbReference type="ARBA" id="ARBA00004651"/>
    </source>
</evidence>
<reference evidence="7 8" key="1">
    <citation type="submission" date="2019-06" db="EMBL/GenBank/DDBJ databases">
        <title>Whole genome shotgun sequence of Cellulomonas gelida NBRC 3748.</title>
        <authorList>
            <person name="Hosoyama A."/>
            <person name="Uohara A."/>
            <person name="Ohji S."/>
            <person name="Ichikawa N."/>
        </authorList>
    </citation>
    <scope>NUCLEOTIDE SEQUENCE [LARGE SCALE GENOMIC DNA]</scope>
    <source>
        <strain evidence="7 8">NBRC 3748</strain>
    </source>
</reference>
<keyword evidence="2" id="KW-1003">Cell membrane</keyword>
<dbReference type="RefSeq" id="WP_170210897.1">
    <property type="nucleotide sequence ID" value="NZ_BJLQ01000007.1"/>
</dbReference>
<dbReference type="Pfam" id="PF00482">
    <property type="entry name" value="T2SSF"/>
    <property type="match status" value="1"/>
</dbReference>
<evidence type="ECO:0000256" key="2">
    <source>
        <dbReference type="ARBA" id="ARBA00022475"/>
    </source>
</evidence>
<keyword evidence="5" id="KW-0472">Membrane</keyword>
<name>A0A4Y3KJD8_9CELL</name>
<comment type="caution">
    <text evidence="7">The sequence shown here is derived from an EMBL/GenBank/DDBJ whole genome shotgun (WGS) entry which is preliminary data.</text>
</comment>